<dbReference type="RefSeq" id="WP_146397315.1">
    <property type="nucleotide sequence ID" value="NZ_SJPJ01000001.1"/>
</dbReference>
<proteinExistence type="predicted"/>
<accession>A0A5C5Z1Z2</accession>
<evidence type="ECO:0000256" key="1">
    <source>
        <dbReference type="SAM" id="SignalP"/>
    </source>
</evidence>
<evidence type="ECO:0000313" key="3">
    <source>
        <dbReference type="Proteomes" id="UP000315010"/>
    </source>
</evidence>
<comment type="caution">
    <text evidence="2">The sequence shown here is derived from an EMBL/GenBank/DDBJ whole genome shotgun (WGS) entry which is preliminary data.</text>
</comment>
<reference evidence="2 3" key="1">
    <citation type="submission" date="2019-02" db="EMBL/GenBank/DDBJ databases">
        <title>Deep-cultivation of Planctomycetes and their phenomic and genomic characterization uncovers novel biology.</title>
        <authorList>
            <person name="Wiegand S."/>
            <person name="Jogler M."/>
            <person name="Boedeker C."/>
            <person name="Pinto D."/>
            <person name="Vollmers J."/>
            <person name="Rivas-Marin E."/>
            <person name="Kohn T."/>
            <person name="Peeters S.H."/>
            <person name="Heuer A."/>
            <person name="Rast P."/>
            <person name="Oberbeckmann S."/>
            <person name="Bunk B."/>
            <person name="Jeske O."/>
            <person name="Meyerdierks A."/>
            <person name="Storesund J.E."/>
            <person name="Kallscheuer N."/>
            <person name="Luecker S."/>
            <person name="Lage O.M."/>
            <person name="Pohl T."/>
            <person name="Merkel B.J."/>
            <person name="Hornburger P."/>
            <person name="Mueller R.-W."/>
            <person name="Bruemmer F."/>
            <person name="Labrenz M."/>
            <person name="Spormann A.M."/>
            <person name="Op Den Camp H."/>
            <person name="Overmann J."/>
            <person name="Amann R."/>
            <person name="Jetten M.S.M."/>
            <person name="Mascher T."/>
            <person name="Medema M.H."/>
            <person name="Devos D.P."/>
            <person name="Kaster A.-K."/>
            <person name="Ovreas L."/>
            <person name="Rohde M."/>
            <person name="Galperin M.Y."/>
            <person name="Jogler C."/>
        </authorList>
    </citation>
    <scope>NUCLEOTIDE SEQUENCE [LARGE SCALE GENOMIC DNA]</scope>
    <source>
        <strain evidence="2 3">CA13</strain>
    </source>
</reference>
<protein>
    <submittedName>
        <fullName evidence="2">Uncharacterized protein</fullName>
    </submittedName>
</protein>
<sequence length="308" mass="34217" precursor="true">MRRWNQFLFTILVLSLTRTAMAQQASAPTKEVAQRVASYVGAFNRRDVAACANHWSETSEYGIAGAANPIVGREAIRNAIEKLLSTDEEFQLAIGDQRFRQVSNNVVLEEGTARLASETYGAEYARYLVVHVRQKGTWYRDSVRETAVGTESNDTEGLESLVGTWKCEADNATLTVKSTWKHDKRFIERSFTLQDKNGQSVTATEMIGWDPASLTLRSWSFDSQGGFEQAIWNRDSDGWLIKADAVLPGGITATEQRSLSIDSEGNLRTQSLEQQFGGRLMPGSKPVTLIRQTTNQVSNPNSQQGETP</sequence>
<name>A0A5C5Z1Z2_9BACT</name>
<evidence type="ECO:0000313" key="2">
    <source>
        <dbReference type="EMBL" id="TWT81398.1"/>
    </source>
</evidence>
<dbReference type="Gene3D" id="3.10.450.50">
    <property type="match status" value="1"/>
</dbReference>
<feature type="signal peptide" evidence="1">
    <location>
        <begin position="1"/>
        <end position="22"/>
    </location>
</feature>
<dbReference type="EMBL" id="SJPJ01000001">
    <property type="protein sequence ID" value="TWT81398.1"/>
    <property type="molecule type" value="Genomic_DNA"/>
</dbReference>
<gene>
    <name evidence="2" type="ORF">CA13_28510</name>
</gene>
<keyword evidence="3" id="KW-1185">Reference proteome</keyword>
<dbReference type="Proteomes" id="UP000315010">
    <property type="component" value="Unassembled WGS sequence"/>
</dbReference>
<dbReference type="OrthoDB" id="263788at2"/>
<keyword evidence="1" id="KW-0732">Signal</keyword>
<dbReference type="AlphaFoldDB" id="A0A5C5Z1Z2"/>
<dbReference type="InterPro" id="IPR032710">
    <property type="entry name" value="NTF2-like_dom_sf"/>
</dbReference>
<organism evidence="2 3">
    <name type="scientific">Novipirellula herctigrandis</name>
    <dbReference type="NCBI Taxonomy" id="2527986"/>
    <lineage>
        <taxon>Bacteria</taxon>
        <taxon>Pseudomonadati</taxon>
        <taxon>Planctomycetota</taxon>
        <taxon>Planctomycetia</taxon>
        <taxon>Pirellulales</taxon>
        <taxon>Pirellulaceae</taxon>
        <taxon>Novipirellula</taxon>
    </lineage>
</organism>
<feature type="chain" id="PRO_5022703113" evidence="1">
    <location>
        <begin position="23"/>
        <end position="308"/>
    </location>
</feature>
<dbReference type="SUPFAM" id="SSF54427">
    <property type="entry name" value="NTF2-like"/>
    <property type="match status" value="1"/>
</dbReference>